<dbReference type="InterPro" id="IPR036908">
    <property type="entry name" value="RlpA-like_sf"/>
</dbReference>
<dbReference type="InterPro" id="IPR002963">
    <property type="entry name" value="Expansin"/>
</dbReference>
<dbReference type="InterPro" id="IPR007112">
    <property type="entry name" value="Expansin/allergen_DPBB_dom"/>
</dbReference>
<sequence length="304" mass="34300">MAWTGRLVVAVALLTAAVAVAPAPAAAGYGHHGWRRHHHHDHGHRHGHGRRHSHRHGHGDGGGHSHSHGGGHRNNHGHKADNRGHQHPNDNDDGGSRDRERRLANHGWDRQWRSGRATWYGGPDDPSMNEDEGSCLNQGYIKRPVHAYYSAPSDVSVFYPDQRCQYPNPHGWWYAPLCPRTKRTCRDVCMQLRCKAKYNTWSQLAYGKQVEAEMCKGYKSVVVQLTDTCPHNHPQNVIKKHNWCSAGHGGGGRKHIDISYTAWDTIVQRRDVGVIHMEWRIVDCSVGVGAKGWDQDVYQDVWQG</sequence>
<feature type="region of interest" description="Disordered" evidence="1">
    <location>
        <begin position="29"/>
        <end position="108"/>
    </location>
</feature>
<evidence type="ECO:0000313" key="4">
    <source>
        <dbReference type="EMBL" id="OSX68696.1"/>
    </source>
</evidence>
<name>A0A1X6NJP2_PORUM</name>
<dbReference type="EMBL" id="KV920192">
    <property type="protein sequence ID" value="OSX68696.1"/>
    <property type="molecule type" value="Genomic_DNA"/>
</dbReference>
<dbReference type="PANTHER" id="PTHR31867">
    <property type="entry name" value="EXPANSIN-A15"/>
    <property type="match status" value="1"/>
</dbReference>
<organism evidence="4 5">
    <name type="scientific">Porphyra umbilicalis</name>
    <name type="common">Purple laver</name>
    <name type="synonym">Red alga</name>
    <dbReference type="NCBI Taxonomy" id="2786"/>
    <lineage>
        <taxon>Eukaryota</taxon>
        <taxon>Rhodophyta</taxon>
        <taxon>Bangiophyceae</taxon>
        <taxon>Bangiales</taxon>
        <taxon>Bangiaceae</taxon>
        <taxon>Porphyra</taxon>
    </lineage>
</organism>
<dbReference type="OrthoDB" id="5823761at2759"/>
<dbReference type="Proteomes" id="UP000218209">
    <property type="component" value="Unassembled WGS sequence"/>
</dbReference>
<dbReference type="PROSITE" id="PS50842">
    <property type="entry name" value="EXPANSIN_EG45"/>
    <property type="match status" value="1"/>
</dbReference>
<dbReference type="SUPFAM" id="SSF50685">
    <property type="entry name" value="Barwin-like endoglucanases"/>
    <property type="match status" value="1"/>
</dbReference>
<evidence type="ECO:0000256" key="2">
    <source>
        <dbReference type="SAM" id="SignalP"/>
    </source>
</evidence>
<dbReference type="Gene3D" id="2.40.40.10">
    <property type="entry name" value="RlpA-like domain"/>
    <property type="match status" value="1"/>
</dbReference>
<feature type="domain" description="Expansin-like EG45" evidence="3">
    <location>
        <begin position="189"/>
        <end position="289"/>
    </location>
</feature>
<feature type="signal peptide" evidence="2">
    <location>
        <begin position="1"/>
        <end position="19"/>
    </location>
</feature>
<evidence type="ECO:0000313" key="5">
    <source>
        <dbReference type="Proteomes" id="UP000218209"/>
    </source>
</evidence>
<feature type="chain" id="PRO_5013118165" description="Expansin-like EG45 domain-containing protein" evidence="2">
    <location>
        <begin position="20"/>
        <end position="304"/>
    </location>
</feature>
<accession>A0A1X6NJP2</accession>
<evidence type="ECO:0000256" key="1">
    <source>
        <dbReference type="SAM" id="MobiDB-lite"/>
    </source>
</evidence>
<feature type="compositionally biased region" description="Basic residues" evidence="1">
    <location>
        <begin position="32"/>
        <end position="57"/>
    </location>
</feature>
<reference evidence="4 5" key="1">
    <citation type="submission" date="2017-03" db="EMBL/GenBank/DDBJ databases">
        <title>WGS assembly of Porphyra umbilicalis.</title>
        <authorList>
            <person name="Brawley S.H."/>
            <person name="Blouin N.A."/>
            <person name="Ficko-Blean E."/>
            <person name="Wheeler G.L."/>
            <person name="Lohr M."/>
            <person name="Goodson H.V."/>
            <person name="Jenkins J.W."/>
            <person name="Blaby-Haas C.E."/>
            <person name="Helliwell K.E."/>
            <person name="Chan C."/>
            <person name="Marriage T."/>
            <person name="Bhattacharya D."/>
            <person name="Klein A.S."/>
            <person name="Badis Y."/>
            <person name="Brodie J."/>
            <person name="Cao Y."/>
            <person name="Collen J."/>
            <person name="Dittami S.M."/>
            <person name="Gachon C.M."/>
            <person name="Green B.R."/>
            <person name="Karpowicz S."/>
            <person name="Kim J.W."/>
            <person name="Kudahl U."/>
            <person name="Lin S."/>
            <person name="Michel G."/>
            <person name="Mittag M."/>
            <person name="Olson B.J."/>
            <person name="Pangilinan J."/>
            <person name="Peng Y."/>
            <person name="Qiu H."/>
            <person name="Shu S."/>
            <person name="Singer J.T."/>
            <person name="Smith A.G."/>
            <person name="Sprecher B.N."/>
            <person name="Wagner V."/>
            <person name="Wang W."/>
            <person name="Wang Z.-Y."/>
            <person name="Yan J."/>
            <person name="Yarish C."/>
            <person name="Zoeuner-Riek S."/>
            <person name="Zhuang Y."/>
            <person name="Zou Y."/>
            <person name="Lindquist E.A."/>
            <person name="Grimwood J."/>
            <person name="Barry K."/>
            <person name="Rokhsar D.S."/>
            <person name="Schmutz J."/>
            <person name="Stiller J.W."/>
            <person name="Grossman A.R."/>
            <person name="Prochnik S.E."/>
        </authorList>
    </citation>
    <scope>NUCLEOTIDE SEQUENCE [LARGE SCALE GENOMIC DNA]</scope>
    <source>
        <strain evidence="4">4086291</strain>
    </source>
</reference>
<feature type="compositionally biased region" description="Basic residues" evidence="1">
    <location>
        <begin position="65"/>
        <end position="77"/>
    </location>
</feature>
<keyword evidence="2" id="KW-0732">Signal</keyword>
<protein>
    <recommendedName>
        <fullName evidence="3">Expansin-like EG45 domain-containing protein</fullName>
    </recommendedName>
</protein>
<feature type="compositionally biased region" description="Basic and acidic residues" evidence="1">
    <location>
        <begin position="78"/>
        <end position="108"/>
    </location>
</feature>
<evidence type="ECO:0000259" key="3">
    <source>
        <dbReference type="PROSITE" id="PS50842"/>
    </source>
</evidence>
<gene>
    <name evidence="4" type="ORF">BU14_2380s0001</name>
</gene>
<proteinExistence type="predicted"/>
<dbReference type="AlphaFoldDB" id="A0A1X6NJP2"/>
<keyword evidence="5" id="KW-1185">Reference proteome</keyword>